<dbReference type="Gene3D" id="3.30.420.10">
    <property type="entry name" value="Ribonuclease H-like superfamily/Ribonuclease H"/>
    <property type="match status" value="1"/>
</dbReference>
<evidence type="ECO:0000313" key="20">
    <source>
        <dbReference type="EMBL" id="SES90416.1"/>
    </source>
</evidence>
<evidence type="ECO:0000256" key="5">
    <source>
        <dbReference type="ARBA" id="ARBA00022723"/>
    </source>
</evidence>
<keyword evidence="11 14" id="KW-0234">DNA repair</keyword>
<dbReference type="FunFam" id="3.30.1520.20:FF:000001">
    <property type="entry name" value="Exodeoxyribonuclease I"/>
    <property type="match status" value="1"/>
</dbReference>
<comment type="subunit">
    <text evidence="13">Monomer. Interacts with ssb (via C-terminus); this interaction stimulates the exonuclease activity by recruiting the enzyme to its substrate.</text>
</comment>
<dbReference type="PROSITE" id="PS51785">
    <property type="entry name" value="EXOI_C"/>
    <property type="match status" value="1"/>
</dbReference>
<dbReference type="SUPFAM" id="SSF53098">
    <property type="entry name" value="Ribonuclease H-like"/>
    <property type="match status" value="1"/>
</dbReference>
<dbReference type="Pfam" id="PF00929">
    <property type="entry name" value="RNase_T"/>
    <property type="match status" value="1"/>
</dbReference>
<dbReference type="EC" id="3.1.11.1" evidence="2 14"/>
<comment type="function">
    <text evidence="12">Degrades single-stranded DNA (ssDNA) in a highly processive manner. Also functions as a DNA deoxyribophosphodiesterase that releases deoxyribose-phosphate moieties following the cleavage of DNA at an apurinic/apyrimidinic (AP) site by either an AP endonuclease or AP lyase.</text>
</comment>
<organism evidence="20 21">
    <name type="scientific">Thorsellia anophelis DSM 18579</name>
    <dbReference type="NCBI Taxonomy" id="1123402"/>
    <lineage>
        <taxon>Bacteria</taxon>
        <taxon>Pseudomonadati</taxon>
        <taxon>Pseudomonadota</taxon>
        <taxon>Gammaproteobacteria</taxon>
        <taxon>Enterobacterales</taxon>
        <taxon>Thorselliaceae</taxon>
        <taxon>Thorsellia</taxon>
    </lineage>
</organism>
<dbReference type="InterPro" id="IPR034747">
    <property type="entry name" value="EXOI_SH3"/>
</dbReference>
<sequence>MQNTSHPSFYIYDFETFGTHAALDRPAQFAGLRVDQNFNIIGEPLVIYCKQSDDYLPHPEAVMITGITPQLCNQKGVTESEFADLIHKAFSVPNSCILGYNTIKFDDEVTRHLFYRNFIDPYAHHWQHGNSRWDMIDVVRATYALRPEGINWPLTEEGLPSFKLEALTKANNIEHSQAHDAMSDVYATIEIMKLILAKQPRLFQYLYQHRDKQKLIELIDIINLTPLVHISSFYGSYRSNLSIIAPIAWHPSNKNAVICVDLTYDITPLLELSAIEIQSRLYKPKNQLTKDELPIGITVIYLNKCPILAPEKTLLPENIKRLNLDIELIQQNHSKLKAYTQLKEKLNEIFDIEKVTDSHTVNDVDNQLYTQFFSQSDKLLFEQIRTTEPKNLPLINITSDDNRIKELFFRYKARNFPATLDFEEQQAWIAHRKSRLNPDSVANYINKLEEIAAENQHDENKLKLLKQLFFYLQSIAN</sequence>
<evidence type="ECO:0000256" key="2">
    <source>
        <dbReference type="ARBA" id="ARBA00012108"/>
    </source>
</evidence>
<dbReference type="InterPro" id="IPR038649">
    <property type="entry name" value="EXOI_SH3_sf"/>
</dbReference>
<evidence type="ECO:0000256" key="15">
    <source>
        <dbReference type="PIRSR" id="PIRSR000977-1"/>
    </source>
</evidence>
<dbReference type="NCBIfam" id="NF008746">
    <property type="entry name" value="PRK11779.1"/>
    <property type="match status" value="1"/>
</dbReference>
<feature type="binding site" evidence="16">
    <location>
        <position position="184"/>
    </location>
    <ligand>
        <name>Mg(2+)</name>
        <dbReference type="ChEBI" id="CHEBI:18420"/>
        <label>2</label>
    </ligand>
</feature>
<evidence type="ECO:0000256" key="4">
    <source>
        <dbReference type="ARBA" id="ARBA00022722"/>
    </source>
</evidence>
<evidence type="ECO:0000256" key="6">
    <source>
        <dbReference type="ARBA" id="ARBA00022763"/>
    </source>
</evidence>
<dbReference type="Proteomes" id="UP000242642">
    <property type="component" value="Unassembled WGS sequence"/>
</dbReference>
<protein>
    <recommendedName>
        <fullName evidence="3 14">Exodeoxyribonuclease I</fullName>
        <ecNumber evidence="2 14">3.1.11.1</ecNumber>
    </recommendedName>
</protein>
<dbReference type="PANTHER" id="PTHR11046">
    <property type="entry name" value="OLIGORIBONUCLEASE, MITOCHONDRIAL"/>
    <property type="match status" value="1"/>
</dbReference>
<dbReference type="InterPro" id="IPR013620">
    <property type="entry name" value="Exonuc_1_SH3"/>
</dbReference>
<dbReference type="InterPro" id="IPR013520">
    <property type="entry name" value="Ribonucl_H"/>
</dbReference>
<dbReference type="PIRSF" id="PIRSF000977">
    <property type="entry name" value="Exodeoxyribonuclease_I"/>
    <property type="match status" value="1"/>
</dbReference>
<keyword evidence="8 14" id="KW-0269">Exonuclease</keyword>
<feature type="binding site" evidence="16">
    <location>
        <position position="15"/>
    </location>
    <ligand>
        <name>Mg(2+)</name>
        <dbReference type="ChEBI" id="CHEBI:18420"/>
        <label>2</label>
    </ligand>
</feature>
<dbReference type="PROSITE" id="PS51784">
    <property type="entry name" value="EXOI_SH3"/>
    <property type="match status" value="1"/>
</dbReference>
<keyword evidence="17" id="KW-0175">Coiled coil</keyword>
<accession>A0A1I0A8E3</accession>
<feature type="binding site" evidence="15">
    <location>
        <position position="163"/>
    </location>
    <ligand>
        <name>substrate</name>
    </ligand>
</feature>
<evidence type="ECO:0000256" key="16">
    <source>
        <dbReference type="PIRSR" id="PIRSR000977-2"/>
    </source>
</evidence>
<reference evidence="21" key="1">
    <citation type="submission" date="2016-10" db="EMBL/GenBank/DDBJ databases">
        <authorList>
            <person name="Varghese N."/>
            <person name="Submissions S."/>
        </authorList>
    </citation>
    <scope>NUCLEOTIDE SEQUENCE [LARGE SCALE GENOMIC DNA]</scope>
    <source>
        <strain evidence="21">DSM 18579</strain>
    </source>
</reference>
<feature type="coiled-coil region" evidence="17">
    <location>
        <begin position="441"/>
        <end position="468"/>
    </location>
</feature>
<keyword evidence="21" id="KW-1185">Reference proteome</keyword>
<evidence type="ECO:0000256" key="14">
    <source>
        <dbReference type="PIRNR" id="PIRNR000977"/>
    </source>
</evidence>
<feature type="binding site" evidence="16">
    <location>
        <position position="13"/>
    </location>
    <ligand>
        <name>Mg(2+)</name>
        <dbReference type="ChEBI" id="CHEBI:18420"/>
        <label>1</label>
    </ligand>
</feature>
<dbReference type="GO" id="GO:0000175">
    <property type="term" value="F:3'-5'-RNA exonuclease activity"/>
    <property type="evidence" value="ECO:0007669"/>
    <property type="project" value="InterPro"/>
</dbReference>
<keyword evidence="7 14" id="KW-0378">Hydrolase</keyword>
<evidence type="ECO:0000259" key="19">
    <source>
        <dbReference type="PROSITE" id="PS51785"/>
    </source>
</evidence>
<dbReference type="Gene3D" id="1.10.287.1240">
    <property type="match status" value="1"/>
</dbReference>
<feature type="domain" description="ExoI SH3-like" evidence="18">
    <location>
        <begin position="200"/>
        <end position="354"/>
    </location>
</feature>
<keyword evidence="4 14" id="KW-0540">Nuclease</keyword>
<dbReference type="PANTHER" id="PTHR11046:SF11">
    <property type="entry name" value="EXODEOXYRIBONUCLEASE I"/>
    <property type="match status" value="1"/>
</dbReference>
<dbReference type="InterPro" id="IPR022894">
    <property type="entry name" value="Oligoribonuclease"/>
</dbReference>
<dbReference type="InterPro" id="IPR012337">
    <property type="entry name" value="RNaseH-like_sf"/>
</dbReference>
<dbReference type="Gene3D" id="1.20.1280.70">
    <property type="entry name" value="Exonuclease ExoI, domain 3"/>
    <property type="match status" value="1"/>
</dbReference>
<evidence type="ECO:0000256" key="9">
    <source>
        <dbReference type="ARBA" id="ARBA00022842"/>
    </source>
</evidence>
<dbReference type="GO" id="GO:0003677">
    <property type="term" value="F:DNA binding"/>
    <property type="evidence" value="ECO:0007669"/>
    <property type="project" value="UniProtKB-KW"/>
</dbReference>
<keyword evidence="5 16" id="KW-0479">Metal-binding</keyword>
<dbReference type="Gene3D" id="3.30.1520.20">
    <property type="entry name" value="Exonuclease ExoI, domain 2"/>
    <property type="match status" value="1"/>
</dbReference>
<keyword evidence="10" id="KW-0238">DNA-binding</keyword>
<evidence type="ECO:0000256" key="7">
    <source>
        <dbReference type="ARBA" id="ARBA00022801"/>
    </source>
</evidence>
<dbReference type="CDD" id="cd06138">
    <property type="entry name" value="ExoI_N"/>
    <property type="match status" value="1"/>
</dbReference>
<evidence type="ECO:0000256" key="3">
    <source>
        <dbReference type="ARBA" id="ARBA00019900"/>
    </source>
</evidence>
<dbReference type="GO" id="GO:0008310">
    <property type="term" value="F:single-stranded DNA 3'-5' DNA exonuclease activity"/>
    <property type="evidence" value="ECO:0007669"/>
    <property type="project" value="UniProtKB-EC"/>
</dbReference>
<evidence type="ECO:0000313" key="21">
    <source>
        <dbReference type="Proteomes" id="UP000242642"/>
    </source>
</evidence>
<dbReference type="SMART" id="SM00479">
    <property type="entry name" value="EXOIII"/>
    <property type="match status" value="1"/>
</dbReference>
<dbReference type="AlphaFoldDB" id="A0A1I0A8E3"/>
<evidence type="ECO:0000256" key="17">
    <source>
        <dbReference type="SAM" id="Coils"/>
    </source>
</evidence>
<dbReference type="FunFam" id="3.30.420.10:FF:000033">
    <property type="entry name" value="Exodeoxyribonuclease I"/>
    <property type="match status" value="1"/>
</dbReference>
<dbReference type="EMBL" id="FOHV01000005">
    <property type="protein sequence ID" value="SES90416.1"/>
    <property type="molecule type" value="Genomic_DNA"/>
</dbReference>
<evidence type="ECO:0000256" key="12">
    <source>
        <dbReference type="ARBA" id="ARBA00046035"/>
    </source>
</evidence>
<gene>
    <name evidence="20" type="ORF">SAMN02583745_00833</name>
</gene>
<feature type="domain" description="ExoI C-terminal" evidence="19">
    <location>
        <begin position="360"/>
        <end position="476"/>
    </location>
</feature>
<dbReference type="InterPro" id="IPR058561">
    <property type="entry name" value="Exonuc_1_C"/>
</dbReference>
<dbReference type="RefSeq" id="WP_093318039.1">
    <property type="nucleotide sequence ID" value="NZ_FOHV01000005.1"/>
</dbReference>
<name>A0A1I0A8E3_9GAMM</name>
<comment type="cofactor">
    <cofactor evidence="16">
        <name>Mg(2+)</name>
        <dbReference type="ChEBI" id="CHEBI:18420"/>
    </cofactor>
    <text evidence="16">Binds 2 Mg(2+) ions per monomer.</text>
</comment>
<comment type="catalytic activity">
    <reaction evidence="1 14">
        <text>Exonucleolytic cleavage in the 3'- to 5'-direction to yield nucleoside 5'-phosphates.</text>
        <dbReference type="EC" id="3.1.11.1"/>
    </reaction>
</comment>
<dbReference type="InterPro" id="IPR023607">
    <property type="entry name" value="Exodeoxyribonuclease_I"/>
</dbReference>
<dbReference type="GO" id="GO:0046872">
    <property type="term" value="F:metal ion binding"/>
    <property type="evidence" value="ECO:0007669"/>
    <property type="project" value="UniProtKB-KW"/>
</dbReference>
<dbReference type="FunFam" id="1.20.1280.70:FF:000001">
    <property type="entry name" value="Exodeoxyribonuclease I"/>
    <property type="match status" value="1"/>
</dbReference>
<dbReference type="STRING" id="1123402.SAMN02583745_00833"/>
<keyword evidence="6 14" id="KW-0227">DNA damage</keyword>
<evidence type="ECO:0000256" key="13">
    <source>
        <dbReference type="ARBA" id="ARBA00046792"/>
    </source>
</evidence>
<keyword evidence="9 16" id="KW-0460">Magnesium</keyword>
<feature type="binding site" evidence="15">
    <location>
        <position position="15"/>
    </location>
    <ligand>
        <name>substrate</name>
    </ligand>
</feature>
<evidence type="ECO:0000256" key="1">
    <source>
        <dbReference type="ARBA" id="ARBA00000563"/>
    </source>
</evidence>
<dbReference type="OrthoDB" id="9763470at2"/>
<evidence type="ECO:0000256" key="11">
    <source>
        <dbReference type="ARBA" id="ARBA00023204"/>
    </source>
</evidence>
<proteinExistence type="predicted"/>
<dbReference type="Pfam" id="PF08411">
    <property type="entry name" value="ExoI_SH3"/>
    <property type="match status" value="1"/>
</dbReference>
<evidence type="ECO:0000256" key="10">
    <source>
        <dbReference type="ARBA" id="ARBA00023125"/>
    </source>
</evidence>
<evidence type="ECO:0000259" key="18">
    <source>
        <dbReference type="PROSITE" id="PS51784"/>
    </source>
</evidence>
<dbReference type="GO" id="GO:0006281">
    <property type="term" value="P:DNA repair"/>
    <property type="evidence" value="ECO:0007669"/>
    <property type="project" value="UniProtKB-KW"/>
</dbReference>
<evidence type="ECO:0000256" key="8">
    <source>
        <dbReference type="ARBA" id="ARBA00022839"/>
    </source>
</evidence>
<dbReference type="Pfam" id="PF26016">
    <property type="entry name" value="ExoI_C"/>
    <property type="match status" value="1"/>
</dbReference>
<dbReference type="InterPro" id="IPR036397">
    <property type="entry name" value="RNaseH_sf"/>
</dbReference>